<dbReference type="EMBL" id="VSDQ01000852">
    <property type="protein sequence ID" value="TYA66023.1"/>
    <property type="molecule type" value="Genomic_DNA"/>
</dbReference>
<dbReference type="NCBIfam" id="TIGR04183">
    <property type="entry name" value="Por_Secre_tail"/>
    <property type="match status" value="1"/>
</dbReference>
<keyword evidence="1" id="KW-0732">Signal</keyword>
<protein>
    <submittedName>
        <fullName evidence="3">T9SS type A sorting domain-containing protein</fullName>
    </submittedName>
</protein>
<keyword evidence="4" id="KW-1185">Reference proteome</keyword>
<reference evidence="3 4" key="1">
    <citation type="submission" date="2019-08" db="EMBL/GenBank/DDBJ databases">
        <title>Seonamhaeicola sediminis sp. nov., isolated from marine sediment.</title>
        <authorList>
            <person name="Cao W.R."/>
        </authorList>
    </citation>
    <scope>NUCLEOTIDE SEQUENCE [LARGE SCALE GENOMIC DNA]</scope>
    <source>
        <strain evidence="3 4">B011</strain>
    </source>
</reference>
<feature type="domain" description="Secretion system C-terminal sorting" evidence="2">
    <location>
        <begin position="192"/>
        <end position="267"/>
    </location>
</feature>
<evidence type="ECO:0000259" key="2">
    <source>
        <dbReference type="Pfam" id="PF18962"/>
    </source>
</evidence>
<feature type="non-terminal residue" evidence="3">
    <location>
        <position position="1"/>
    </location>
</feature>
<comment type="caution">
    <text evidence="3">The sequence shown here is derived from an EMBL/GenBank/DDBJ whole genome shotgun (WGS) entry which is preliminary data.</text>
</comment>
<accession>A0A5D0H418</accession>
<dbReference type="Proteomes" id="UP000323930">
    <property type="component" value="Unassembled WGS sequence"/>
</dbReference>
<evidence type="ECO:0000313" key="4">
    <source>
        <dbReference type="Proteomes" id="UP000323930"/>
    </source>
</evidence>
<dbReference type="Pfam" id="PF18962">
    <property type="entry name" value="Por_Secre_tail"/>
    <property type="match status" value="1"/>
</dbReference>
<sequence>GIVTSNGLCASLDVAGAPIMVEESEACQADSGTMYSRYPISCFDGSTTITAKAYDQAYIPNGYQQIFVLTEGFSLTILDVSSEPTFTVDNSGFFRIHSLVYNPDTLDLSVVQFGVTTGYDVVNLVTNNNICASLDVHGAINIVIRSRYFCKYLGDLFNNRSYGVTLAELPSNLNAILSNEDIADNRSLEMRLYPNPINDVISIKFKASSNEEIQYNITDLGGRQVQSGKLEFLRSDVGKINASQLVNGVYLLRLNSQFSQITKRIVVNK</sequence>
<gene>
    <name evidence="3" type="ORF">FUA24_24390</name>
</gene>
<evidence type="ECO:0000313" key="3">
    <source>
        <dbReference type="EMBL" id="TYA66023.1"/>
    </source>
</evidence>
<dbReference type="OrthoDB" id="1488158at2"/>
<dbReference type="AlphaFoldDB" id="A0A5D0H418"/>
<proteinExistence type="predicted"/>
<evidence type="ECO:0000256" key="1">
    <source>
        <dbReference type="ARBA" id="ARBA00022729"/>
    </source>
</evidence>
<dbReference type="RefSeq" id="WP_148546027.1">
    <property type="nucleotide sequence ID" value="NZ_VSDQ01000852.1"/>
</dbReference>
<dbReference type="InterPro" id="IPR026444">
    <property type="entry name" value="Secre_tail"/>
</dbReference>
<organism evidence="3 4">
    <name type="scientific">Seonamhaeicola marinus</name>
    <dbReference type="NCBI Taxonomy" id="1912246"/>
    <lineage>
        <taxon>Bacteria</taxon>
        <taxon>Pseudomonadati</taxon>
        <taxon>Bacteroidota</taxon>
        <taxon>Flavobacteriia</taxon>
        <taxon>Flavobacteriales</taxon>
        <taxon>Flavobacteriaceae</taxon>
    </lineage>
</organism>
<name>A0A5D0H418_9FLAO</name>